<feature type="domain" description="ACT" evidence="11">
    <location>
        <begin position="380"/>
        <end position="440"/>
    </location>
</feature>
<keyword evidence="10" id="KW-0028">Amino-acid biosynthesis</keyword>
<evidence type="ECO:0000313" key="13">
    <source>
        <dbReference type="Proteomes" id="UP000249008"/>
    </source>
</evidence>
<evidence type="ECO:0000256" key="10">
    <source>
        <dbReference type="RuleBase" id="RU004249"/>
    </source>
</evidence>
<dbReference type="PROSITE" id="PS00324">
    <property type="entry name" value="ASPARTOKINASE"/>
    <property type="match status" value="1"/>
</dbReference>
<gene>
    <name evidence="12" type="primary">thrA</name>
    <name evidence="12" type="ORF">NCTC12112_01386</name>
</gene>
<feature type="binding site" evidence="8">
    <location>
        <position position="115"/>
    </location>
    <ligand>
        <name>substrate</name>
    </ligand>
</feature>
<dbReference type="InterPro" id="IPR045865">
    <property type="entry name" value="ACT-like_dom_sf"/>
</dbReference>
<dbReference type="InterPro" id="IPR001048">
    <property type="entry name" value="Asp/Glu/Uridylate_kinase"/>
</dbReference>
<dbReference type="GO" id="GO:0009090">
    <property type="term" value="P:homoserine biosynthetic process"/>
    <property type="evidence" value="ECO:0007669"/>
    <property type="project" value="TreeGrafter"/>
</dbReference>
<evidence type="ECO:0000256" key="8">
    <source>
        <dbReference type="PIRSR" id="PIRSR000726-1"/>
    </source>
</evidence>
<evidence type="ECO:0000256" key="4">
    <source>
        <dbReference type="ARBA" id="ARBA00022741"/>
    </source>
</evidence>
<feature type="binding site" evidence="8">
    <location>
        <position position="50"/>
    </location>
    <ligand>
        <name>substrate</name>
    </ligand>
</feature>
<keyword evidence="4 8" id="KW-0547">Nucleotide-binding</keyword>
<evidence type="ECO:0000256" key="1">
    <source>
        <dbReference type="ARBA" id="ARBA00004766"/>
    </source>
</evidence>
<keyword evidence="6 8" id="KW-0067">ATP-binding</keyword>
<dbReference type="Gene3D" id="3.40.1160.10">
    <property type="entry name" value="Acetylglutamate kinase-like"/>
    <property type="match status" value="1"/>
</dbReference>
<feature type="binding site" evidence="8">
    <location>
        <begin position="206"/>
        <end position="207"/>
    </location>
    <ligand>
        <name>ATP</name>
        <dbReference type="ChEBI" id="CHEBI:30616"/>
    </ligand>
</feature>
<dbReference type="FunFam" id="3.30.2130.10:FF:000001">
    <property type="entry name" value="Bifunctional aspartokinase/homoserine dehydrogenase"/>
    <property type="match status" value="1"/>
</dbReference>
<evidence type="ECO:0000256" key="6">
    <source>
        <dbReference type="ARBA" id="ARBA00022840"/>
    </source>
</evidence>
<dbReference type="PANTHER" id="PTHR21499">
    <property type="entry name" value="ASPARTATE KINASE"/>
    <property type="match status" value="1"/>
</dbReference>
<dbReference type="RefSeq" id="WP_005977445.1">
    <property type="nucleotide sequence ID" value="NZ_BAABXY010000001.1"/>
</dbReference>
<evidence type="ECO:0000256" key="2">
    <source>
        <dbReference type="ARBA" id="ARBA00010122"/>
    </source>
</evidence>
<comment type="similarity">
    <text evidence="2 9">Belongs to the aspartokinase family.</text>
</comment>
<feature type="binding site" evidence="8">
    <location>
        <begin position="6"/>
        <end position="9"/>
    </location>
    <ligand>
        <name>ATP</name>
        <dbReference type="ChEBI" id="CHEBI:30616"/>
    </ligand>
</feature>
<dbReference type="EC" id="2.7.2.4" evidence="9"/>
<sequence length="440" mass="49167">MIKVAKFGGSSLADAEQFKKVKNIIENDENRRIVVVSAAGKRFKEDNKITDLLYLCYAHIKYSVSYESMFAIIENRYLEIRDELGLKCNLESEFRIIKSRMKKGMNRDYLVSRGEYLAGMLMAEYLGYDFIDAENVIFFDYNGKVDIAKTREAMEKAVERSPKGVIPGFYGTLPNGEIKLFSRGGSDITGAIVADCINASIYENWTDVSGILMADPNVVKDPKRIEIITYSELRELSYMGANVLHTDAVAPAKRANIPINIKNTNAPENPGTIIVDENNELLKNAKNYFITGIAGKKDFSVISIYKDHMSGEIGAIRKALEIFEKYKVSIEHIPTGIDTFSLVVATENIKKYLYEIVAEIKKECEPSEVKVIDNISLIATVGRNMADRPGMSGKLFAAIGNSGVNIRMISQGSDEINIIVGVENEDFEKAINVIYNNFVI</sequence>
<keyword evidence="5 9" id="KW-0418">Kinase</keyword>
<evidence type="ECO:0000313" key="12">
    <source>
        <dbReference type="EMBL" id="SQJ02441.1"/>
    </source>
</evidence>
<protein>
    <recommendedName>
        <fullName evidence="9">Aspartokinase</fullName>
        <ecNumber evidence="9">2.7.2.4</ecNumber>
    </recommendedName>
</protein>
<accession>A0AAX1TV29</accession>
<comment type="catalytic activity">
    <reaction evidence="7 9">
        <text>L-aspartate + ATP = 4-phospho-L-aspartate + ADP</text>
        <dbReference type="Rhea" id="RHEA:23776"/>
        <dbReference type="ChEBI" id="CHEBI:29991"/>
        <dbReference type="ChEBI" id="CHEBI:30616"/>
        <dbReference type="ChEBI" id="CHEBI:57535"/>
        <dbReference type="ChEBI" id="CHEBI:456216"/>
        <dbReference type="EC" id="2.7.2.4"/>
    </reaction>
</comment>
<dbReference type="PIRSF" id="PIRSF000726">
    <property type="entry name" value="Asp_kin"/>
    <property type="match status" value="1"/>
</dbReference>
<dbReference type="EMBL" id="LS483487">
    <property type="protein sequence ID" value="SQJ02441.1"/>
    <property type="molecule type" value="Genomic_DNA"/>
</dbReference>
<dbReference type="Proteomes" id="UP000249008">
    <property type="component" value="Chromosome 1"/>
</dbReference>
<dbReference type="GO" id="GO:0005524">
    <property type="term" value="F:ATP binding"/>
    <property type="evidence" value="ECO:0007669"/>
    <property type="project" value="UniProtKB-KW"/>
</dbReference>
<dbReference type="InterPro" id="IPR036393">
    <property type="entry name" value="AceGlu_kinase-like_sf"/>
</dbReference>
<dbReference type="KEGG" id="ful:C4N20_14075"/>
<evidence type="ECO:0000256" key="7">
    <source>
        <dbReference type="ARBA" id="ARBA00047872"/>
    </source>
</evidence>
<dbReference type="Gene3D" id="3.30.2130.10">
    <property type="entry name" value="VC0802-like"/>
    <property type="match status" value="1"/>
</dbReference>
<evidence type="ECO:0000259" key="11">
    <source>
        <dbReference type="PROSITE" id="PS51671"/>
    </source>
</evidence>
<dbReference type="SUPFAM" id="SSF53633">
    <property type="entry name" value="Carbamate kinase-like"/>
    <property type="match status" value="1"/>
</dbReference>
<proteinExistence type="inferred from homology"/>
<dbReference type="InterPro" id="IPR018042">
    <property type="entry name" value="Aspartate_kinase_CS"/>
</dbReference>
<dbReference type="AlphaFoldDB" id="A0AAX1TV29"/>
<dbReference type="InterPro" id="IPR001341">
    <property type="entry name" value="Asp_kinase"/>
</dbReference>
<dbReference type="InterPro" id="IPR054352">
    <property type="entry name" value="ACT_Aspartokinase"/>
</dbReference>
<reference evidence="12 13" key="1">
    <citation type="submission" date="2018-06" db="EMBL/GenBank/DDBJ databases">
        <authorList>
            <consortium name="Pathogen Informatics"/>
            <person name="Doyle S."/>
        </authorList>
    </citation>
    <scope>NUCLEOTIDE SEQUENCE [LARGE SCALE GENOMIC DNA]</scope>
    <source>
        <strain evidence="12 13">NCTC12112</strain>
    </source>
</reference>
<dbReference type="PROSITE" id="PS51671">
    <property type="entry name" value="ACT"/>
    <property type="match status" value="1"/>
</dbReference>
<dbReference type="InterPro" id="IPR005260">
    <property type="entry name" value="Asp_kin_monofn"/>
</dbReference>
<dbReference type="GO" id="GO:0005829">
    <property type="term" value="C:cytosol"/>
    <property type="evidence" value="ECO:0007669"/>
    <property type="project" value="TreeGrafter"/>
</dbReference>
<dbReference type="InterPro" id="IPR002912">
    <property type="entry name" value="ACT_dom"/>
</dbReference>
<organism evidence="12 13">
    <name type="scientific">Fusobacterium ulcerans</name>
    <dbReference type="NCBI Taxonomy" id="861"/>
    <lineage>
        <taxon>Bacteria</taxon>
        <taxon>Fusobacteriati</taxon>
        <taxon>Fusobacteriota</taxon>
        <taxon>Fusobacteriia</taxon>
        <taxon>Fusobacteriales</taxon>
        <taxon>Fusobacteriaceae</taxon>
        <taxon>Fusobacterium</taxon>
    </lineage>
</organism>
<dbReference type="GeneID" id="78455950"/>
<dbReference type="GO" id="GO:0004072">
    <property type="term" value="F:aspartate kinase activity"/>
    <property type="evidence" value="ECO:0007669"/>
    <property type="project" value="UniProtKB-EC"/>
</dbReference>
<name>A0AAX1TV29_9FUSO</name>
<evidence type="ECO:0000256" key="5">
    <source>
        <dbReference type="ARBA" id="ARBA00022777"/>
    </source>
</evidence>
<evidence type="ECO:0000256" key="3">
    <source>
        <dbReference type="ARBA" id="ARBA00022679"/>
    </source>
</evidence>
<dbReference type="Pfam" id="PF22468">
    <property type="entry name" value="ACT_9"/>
    <property type="match status" value="1"/>
</dbReference>
<comment type="pathway">
    <text evidence="10">Amino-acid biosynthesis; L-methionine biosynthesis via de novo pathway; L-homoserine from L-aspartate: step 1/3.</text>
</comment>
<evidence type="ECO:0000256" key="9">
    <source>
        <dbReference type="RuleBase" id="RU003448"/>
    </source>
</evidence>
<dbReference type="GO" id="GO:0009089">
    <property type="term" value="P:lysine biosynthetic process via diaminopimelate"/>
    <property type="evidence" value="ECO:0007669"/>
    <property type="project" value="InterPro"/>
</dbReference>
<dbReference type="PANTHER" id="PTHR21499:SF67">
    <property type="entry name" value="ASPARTOKINASE 3"/>
    <property type="match status" value="1"/>
</dbReference>
<dbReference type="SUPFAM" id="SSF55021">
    <property type="entry name" value="ACT-like"/>
    <property type="match status" value="2"/>
</dbReference>
<dbReference type="NCBIfam" id="NF006540">
    <property type="entry name" value="PRK09034.1"/>
    <property type="match status" value="1"/>
</dbReference>
<dbReference type="Pfam" id="PF00696">
    <property type="entry name" value="AA_kinase"/>
    <property type="match status" value="1"/>
</dbReference>
<comment type="pathway">
    <text evidence="10">Amino-acid biosynthesis; L-threonine biosynthesis; L-threonine from L-aspartate: step 1/5.</text>
</comment>
<dbReference type="NCBIfam" id="TIGR00657">
    <property type="entry name" value="asp_kinases"/>
    <property type="match status" value="1"/>
</dbReference>
<keyword evidence="3 9" id="KW-0808">Transferase</keyword>
<comment type="pathway">
    <text evidence="1 10">Amino-acid biosynthesis; L-lysine biosynthesis via DAP pathway; (S)-tetrahydrodipicolinate from L-aspartate: step 1/4.</text>
</comment>